<keyword evidence="2" id="KW-0677">Repeat</keyword>
<reference evidence="10 11" key="1">
    <citation type="journal article" date="2013" name="Proc. Natl. Acad. Sci. U.S.A.">
        <title>Fine-scale variation in meiotic recombination in Mimulus inferred from population shotgun sequencing.</title>
        <authorList>
            <person name="Hellsten U."/>
            <person name="Wright K.M."/>
            <person name="Jenkins J."/>
            <person name="Shu S."/>
            <person name="Yuan Y."/>
            <person name="Wessler S.R."/>
            <person name="Schmutz J."/>
            <person name="Willis J.H."/>
            <person name="Rokhsar D.S."/>
        </authorList>
    </citation>
    <scope>NUCLEOTIDE SEQUENCE [LARGE SCALE GENOMIC DNA]</scope>
    <source>
        <strain evidence="11">cv. DUN x IM62</strain>
    </source>
</reference>
<evidence type="ECO:0000256" key="2">
    <source>
        <dbReference type="ARBA" id="ARBA00022737"/>
    </source>
</evidence>
<keyword evidence="3 7" id="KW-0863">Zinc-finger</keyword>
<dbReference type="GO" id="GO:0000976">
    <property type="term" value="F:transcription cis-regulatory region binding"/>
    <property type="evidence" value="ECO:0000318"/>
    <property type="project" value="GO_Central"/>
</dbReference>
<dbReference type="EMBL" id="KI630716">
    <property type="protein sequence ID" value="EYU34207.1"/>
    <property type="molecule type" value="Genomic_DNA"/>
</dbReference>
<dbReference type="GO" id="GO:0006355">
    <property type="term" value="P:regulation of DNA-templated transcription"/>
    <property type="evidence" value="ECO:0000318"/>
    <property type="project" value="GO_Central"/>
</dbReference>
<evidence type="ECO:0000313" key="11">
    <source>
        <dbReference type="Proteomes" id="UP000030748"/>
    </source>
</evidence>
<protein>
    <recommendedName>
        <fullName evidence="9">C2H2-type domain-containing protein</fullName>
    </recommendedName>
</protein>
<name>A0A022R0H6_ERYGU</name>
<dbReference type="PROSITE" id="PS00028">
    <property type="entry name" value="ZINC_FINGER_C2H2_1"/>
    <property type="match status" value="2"/>
</dbReference>
<accession>A0A022R0H6</accession>
<evidence type="ECO:0000256" key="6">
    <source>
        <dbReference type="ARBA" id="ARBA00023163"/>
    </source>
</evidence>
<evidence type="ECO:0000259" key="9">
    <source>
        <dbReference type="PROSITE" id="PS50157"/>
    </source>
</evidence>
<dbReference type="GO" id="GO:0008270">
    <property type="term" value="F:zinc ion binding"/>
    <property type="evidence" value="ECO:0007669"/>
    <property type="project" value="UniProtKB-KW"/>
</dbReference>
<evidence type="ECO:0000256" key="7">
    <source>
        <dbReference type="PROSITE-ProRule" id="PRU00042"/>
    </source>
</evidence>
<dbReference type="InterPro" id="IPR036236">
    <property type="entry name" value="Znf_C2H2_sf"/>
</dbReference>
<keyword evidence="11" id="KW-1185">Reference proteome</keyword>
<evidence type="ECO:0000256" key="8">
    <source>
        <dbReference type="SAM" id="MobiDB-lite"/>
    </source>
</evidence>
<feature type="non-terminal residue" evidence="10">
    <location>
        <position position="1"/>
    </location>
</feature>
<dbReference type="Proteomes" id="UP000030748">
    <property type="component" value="Unassembled WGS sequence"/>
</dbReference>
<organism evidence="10 11">
    <name type="scientific">Erythranthe guttata</name>
    <name type="common">Yellow monkey flower</name>
    <name type="synonym">Mimulus guttatus</name>
    <dbReference type="NCBI Taxonomy" id="4155"/>
    <lineage>
        <taxon>Eukaryota</taxon>
        <taxon>Viridiplantae</taxon>
        <taxon>Streptophyta</taxon>
        <taxon>Embryophyta</taxon>
        <taxon>Tracheophyta</taxon>
        <taxon>Spermatophyta</taxon>
        <taxon>Magnoliopsida</taxon>
        <taxon>eudicotyledons</taxon>
        <taxon>Gunneridae</taxon>
        <taxon>Pentapetalae</taxon>
        <taxon>asterids</taxon>
        <taxon>lamiids</taxon>
        <taxon>Lamiales</taxon>
        <taxon>Phrymaceae</taxon>
        <taxon>Erythranthe</taxon>
    </lineage>
</organism>
<feature type="compositionally biased region" description="Polar residues" evidence="8">
    <location>
        <begin position="204"/>
        <end position="216"/>
    </location>
</feature>
<dbReference type="GO" id="GO:0003700">
    <property type="term" value="F:DNA-binding transcription factor activity"/>
    <property type="evidence" value="ECO:0000318"/>
    <property type="project" value="GO_Central"/>
</dbReference>
<feature type="domain" description="C2H2-type" evidence="9">
    <location>
        <begin position="123"/>
        <end position="150"/>
    </location>
</feature>
<feature type="region of interest" description="Disordered" evidence="8">
    <location>
        <begin position="31"/>
        <end position="58"/>
    </location>
</feature>
<keyword evidence="6" id="KW-0804">Transcription</keyword>
<dbReference type="SUPFAM" id="SSF57667">
    <property type="entry name" value="beta-beta-alpha zinc fingers"/>
    <property type="match status" value="1"/>
</dbReference>
<evidence type="ECO:0000256" key="1">
    <source>
        <dbReference type="ARBA" id="ARBA00022723"/>
    </source>
</evidence>
<evidence type="ECO:0000256" key="3">
    <source>
        <dbReference type="ARBA" id="ARBA00022771"/>
    </source>
</evidence>
<dbReference type="PANTHER" id="PTHR45988:SF90">
    <property type="entry name" value="ZINC FINGER PROTEIN ZAT10-LIKE"/>
    <property type="match status" value="1"/>
</dbReference>
<sequence length="247" mass="26952">LKIIPPRRPDIVTDDEIVAVELLMMLASGKDFSSPPSDSQTTNYSPAAAPKRSDAASDQNRPVIICRAHECLICHKVFLTRQALGGHKTTHRKTIKSSHGSPPSNAPTPAPAPKTVIRGKKIYECSICHKGLSTGQALGGHKTTHRKKIKFFSRGGCHPCNAAPTTILIKKNISLFGQKHKYGNDEGIIIIKRNDDSNYKDSRPSLSSPGATSGVSTDEGGASTVIWMCVFRNENEQNLDRSLRRKM</sequence>
<dbReference type="SMART" id="SM00355">
    <property type="entry name" value="ZnF_C2H2"/>
    <property type="match status" value="2"/>
</dbReference>
<feature type="region of interest" description="Disordered" evidence="8">
    <location>
        <begin position="198"/>
        <end position="218"/>
    </location>
</feature>
<dbReference type="Gene3D" id="3.30.160.60">
    <property type="entry name" value="Classic Zinc Finger"/>
    <property type="match status" value="1"/>
</dbReference>
<dbReference type="InterPro" id="IPR044653">
    <property type="entry name" value="AZF1/2/3-like"/>
</dbReference>
<feature type="compositionally biased region" description="Polar residues" evidence="8">
    <location>
        <begin position="34"/>
        <end position="45"/>
    </location>
</feature>
<dbReference type="Pfam" id="PF13912">
    <property type="entry name" value="zf-C2H2_6"/>
    <property type="match status" value="2"/>
</dbReference>
<gene>
    <name evidence="10" type="ORF">MIMGU_mgv1a021171mg</name>
</gene>
<dbReference type="GO" id="GO:0005634">
    <property type="term" value="C:nucleus"/>
    <property type="evidence" value="ECO:0000318"/>
    <property type="project" value="GO_Central"/>
</dbReference>
<keyword evidence="1" id="KW-0479">Metal-binding</keyword>
<evidence type="ECO:0000313" key="10">
    <source>
        <dbReference type="EMBL" id="EYU34207.1"/>
    </source>
</evidence>
<evidence type="ECO:0000256" key="5">
    <source>
        <dbReference type="ARBA" id="ARBA00023015"/>
    </source>
</evidence>
<keyword evidence="4" id="KW-0862">Zinc</keyword>
<evidence type="ECO:0000256" key="4">
    <source>
        <dbReference type="ARBA" id="ARBA00022833"/>
    </source>
</evidence>
<dbReference type="InterPro" id="IPR013087">
    <property type="entry name" value="Znf_C2H2_type"/>
</dbReference>
<proteinExistence type="predicted"/>
<dbReference type="PROSITE" id="PS50157">
    <property type="entry name" value="ZINC_FINGER_C2H2_2"/>
    <property type="match status" value="2"/>
</dbReference>
<dbReference type="PANTHER" id="PTHR45988">
    <property type="entry name" value="C2H2 TYPE ZINC FINGER TRANSCRIPTION FACTOR FAMILY-RELATED"/>
    <property type="match status" value="1"/>
</dbReference>
<feature type="region of interest" description="Disordered" evidence="8">
    <location>
        <begin position="88"/>
        <end position="113"/>
    </location>
</feature>
<dbReference type="STRING" id="4155.A0A022R0H6"/>
<dbReference type="AlphaFoldDB" id="A0A022R0H6"/>
<keyword evidence="5" id="KW-0805">Transcription regulation</keyword>
<feature type="domain" description="C2H2-type" evidence="9">
    <location>
        <begin position="69"/>
        <end position="91"/>
    </location>
</feature>